<dbReference type="AlphaFoldDB" id="A0A061CYU6"/>
<keyword evidence="3" id="KW-1185">Reference proteome</keyword>
<evidence type="ECO:0000313" key="3">
    <source>
        <dbReference type="Proteomes" id="UP000033188"/>
    </source>
</evidence>
<dbReference type="GeneID" id="24562327"/>
<dbReference type="KEGG" id="bbig:BBBOND_0101150"/>
<organism evidence="2 3">
    <name type="scientific">Babesia bigemina</name>
    <dbReference type="NCBI Taxonomy" id="5866"/>
    <lineage>
        <taxon>Eukaryota</taxon>
        <taxon>Sar</taxon>
        <taxon>Alveolata</taxon>
        <taxon>Apicomplexa</taxon>
        <taxon>Aconoidasida</taxon>
        <taxon>Piroplasmida</taxon>
        <taxon>Babesiidae</taxon>
        <taxon>Babesia</taxon>
    </lineage>
</organism>
<dbReference type="Proteomes" id="UP000033188">
    <property type="component" value="Chromosome 1"/>
</dbReference>
<dbReference type="VEuPathDB" id="PiroplasmaDB:BBBOND_0101150"/>
<evidence type="ECO:0000256" key="1">
    <source>
        <dbReference type="SAM" id="MobiDB-lite"/>
    </source>
</evidence>
<name>A0A061CYU6_BABBI</name>
<feature type="compositionally biased region" description="Basic and acidic residues" evidence="1">
    <location>
        <begin position="100"/>
        <end position="118"/>
    </location>
</feature>
<reference evidence="3" key="1">
    <citation type="journal article" date="2014" name="Nucleic Acids Res.">
        <title>The evolutionary dynamics of variant antigen genes in Babesia reveal a history of genomic innovation underlying host-parasite interaction.</title>
        <authorList>
            <person name="Jackson A.P."/>
            <person name="Otto T.D."/>
            <person name="Darby A."/>
            <person name="Ramaprasad A."/>
            <person name="Xia D."/>
            <person name="Echaide I.E."/>
            <person name="Farber M."/>
            <person name="Gahlot S."/>
            <person name="Gamble J."/>
            <person name="Gupta D."/>
            <person name="Gupta Y."/>
            <person name="Jackson L."/>
            <person name="Malandrin L."/>
            <person name="Malas T.B."/>
            <person name="Moussa E."/>
            <person name="Nair M."/>
            <person name="Reid A.J."/>
            <person name="Sanders M."/>
            <person name="Sharma J."/>
            <person name="Tracey A."/>
            <person name="Quail M.A."/>
            <person name="Weir W."/>
            <person name="Wastling J.M."/>
            <person name="Hall N."/>
            <person name="Willadsen P."/>
            <person name="Lingelbach K."/>
            <person name="Shiels B."/>
            <person name="Tait A."/>
            <person name="Berriman M."/>
            <person name="Allred D.R."/>
            <person name="Pain A."/>
        </authorList>
    </citation>
    <scope>NUCLEOTIDE SEQUENCE [LARGE SCALE GENOMIC DNA]</scope>
    <source>
        <strain evidence="3">Bond</strain>
    </source>
</reference>
<accession>A0A061CYU6</accession>
<dbReference type="RefSeq" id="XP_012765972.1">
    <property type="nucleotide sequence ID" value="XM_012910518.1"/>
</dbReference>
<gene>
    <name evidence="2" type="ORF">BBBOND_0101150</name>
</gene>
<proteinExistence type="predicted"/>
<sequence length="118" mass="13080">MLEFVGRFILAAPPCYPAAHESQWLLSVSPKLPKYLDTKCSSSHAPRGRTKWLLSASGSPDLKVASANQRNTRSHGCRRPKYKLYTLTVSHNRPLMSVSTKRDTAPSNSHTKESKADA</sequence>
<dbReference type="EMBL" id="LK391707">
    <property type="protein sequence ID" value="CDR93786.1"/>
    <property type="molecule type" value="Genomic_DNA"/>
</dbReference>
<feature type="region of interest" description="Disordered" evidence="1">
    <location>
        <begin position="93"/>
        <end position="118"/>
    </location>
</feature>
<protein>
    <submittedName>
        <fullName evidence="2">Uncharacterized protein</fullName>
    </submittedName>
</protein>
<evidence type="ECO:0000313" key="2">
    <source>
        <dbReference type="EMBL" id="CDR93786.1"/>
    </source>
</evidence>